<comment type="caution">
    <text evidence="4">The sequence shown here is derived from an EMBL/GenBank/DDBJ whole genome shotgun (WGS) entry which is preliminary data.</text>
</comment>
<feature type="compositionally biased region" description="Pro residues" evidence="2">
    <location>
        <begin position="461"/>
        <end position="484"/>
    </location>
</feature>
<feature type="compositionally biased region" description="Basic residues" evidence="2">
    <location>
        <begin position="437"/>
        <end position="449"/>
    </location>
</feature>
<dbReference type="InterPro" id="IPR001878">
    <property type="entry name" value="Znf_CCHC"/>
</dbReference>
<feature type="region of interest" description="Disordered" evidence="2">
    <location>
        <begin position="17"/>
        <end position="92"/>
    </location>
</feature>
<keyword evidence="1" id="KW-0863">Zinc-finger</keyword>
<feature type="region of interest" description="Disordered" evidence="2">
    <location>
        <begin position="400"/>
        <end position="497"/>
    </location>
</feature>
<name>A0AAD8VIY0_LOLMU</name>
<evidence type="ECO:0000256" key="1">
    <source>
        <dbReference type="PROSITE-ProRule" id="PRU00047"/>
    </source>
</evidence>
<dbReference type="PANTHER" id="PTHR34303">
    <property type="entry name" value="OS01G0890400 PROTEIN-RELATED"/>
    <property type="match status" value="1"/>
</dbReference>
<evidence type="ECO:0000259" key="3">
    <source>
        <dbReference type="PROSITE" id="PS50158"/>
    </source>
</evidence>
<feature type="compositionally biased region" description="Acidic residues" evidence="2">
    <location>
        <begin position="487"/>
        <end position="497"/>
    </location>
</feature>
<dbReference type="PROSITE" id="PS50158">
    <property type="entry name" value="ZF_CCHC"/>
    <property type="match status" value="1"/>
</dbReference>
<evidence type="ECO:0000313" key="4">
    <source>
        <dbReference type="EMBL" id="KAK1606906.1"/>
    </source>
</evidence>
<reference evidence="4" key="1">
    <citation type="submission" date="2023-07" db="EMBL/GenBank/DDBJ databases">
        <title>A chromosome-level genome assembly of Lolium multiflorum.</title>
        <authorList>
            <person name="Chen Y."/>
            <person name="Copetti D."/>
            <person name="Kolliker R."/>
            <person name="Studer B."/>
        </authorList>
    </citation>
    <scope>NUCLEOTIDE SEQUENCE</scope>
    <source>
        <strain evidence="4">02402/16</strain>
        <tissue evidence="4">Leaf</tissue>
    </source>
</reference>
<dbReference type="SMART" id="SM00343">
    <property type="entry name" value="ZnF_C2HC"/>
    <property type="match status" value="2"/>
</dbReference>
<keyword evidence="1" id="KW-0862">Zinc</keyword>
<dbReference type="Gene3D" id="4.10.60.10">
    <property type="entry name" value="Zinc finger, CCHC-type"/>
    <property type="match status" value="1"/>
</dbReference>
<dbReference type="InterPro" id="IPR036875">
    <property type="entry name" value="Znf_CCHC_sf"/>
</dbReference>
<feature type="compositionally biased region" description="Pro residues" evidence="2">
    <location>
        <begin position="400"/>
        <end position="412"/>
    </location>
</feature>
<gene>
    <name evidence="4" type="ORF">QYE76_030579</name>
</gene>
<protein>
    <recommendedName>
        <fullName evidence="3">CCHC-type domain-containing protein</fullName>
    </recommendedName>
</protein>
<feature type="compositionally biased region" description="Pro residues" evidence="2">
    <location>
        <begin position="56"/>
        <end position="68"/>
    </location>
</feature>
<accession>A0AAD8VIY0</accession>
<feature type="domain" description="CCHC-type" evidence="3">
    <location>
        <begin position="378"/>
        <end position="392"/>
    </location>
</feature>
<keyword evidence="5" id="KW-1185">Reference proteome</keyword>
<dbReference type="EMBL" id="JAUUTY010000007">
    <property type="protein sequence ID" value="KAK1606906.1"/>
    <property type="molecule type" value="Genomic_DNA"/>
</dbReference>
<keyword evidence="1" id="KW-0479">Metal-binding</keyword>
<organism evidence="4 5">
    <name type="scientific">Lolium multiflorum</name>
    <name type="common">Italian ryegrass</name>
    <name type="synonym">Lolium perenne subsp. multiflorum</name>
    <dbReference type="NCBI Taxonomy" id="4521"/>
    <lineage>
        <taxon>Eukaryota</taxon>
        <taxon>Viridiplantae</taxon>
        <taxon>Streptophyta</taxon>
        <taxon>Embryophyta</taxon>
        <taxon>Tracheophyta</taxon>
        <taxon>Spermatophyta</taxon>
        <taxon>Magnoliopsida</taxon>
        <taxon>Liliopsida</taxon>
        <taxon>Poales</taxon>
        <taxon>Poaceae</taxon>
        <taxon>BOP clade</taxon>
        <taxon>Pooideae</taxon>
        <taxon>Poodae</taxon>
        <taxon>Poeae</taxon>
        <taxon>Poeae Chloroplast Group 2 (Poeae type)</taxon>
        <taxon>Loliodinae</taxon>
        <taxon>Loliinae</taxon>
        <taxon>Lolium</taxon>
    </lineage>
</organism>
<evidence type="ECO:0000313" key="5">
    <source>
        <dbReference type="Proteomes" id="UP001231189"/>
    </source>
</evidence>
<dbReference type="GO" id="GO:0008270">
    <property type="term" value="F:zinc ion binding"/>
    <property type="evidence" value="ECO:0007669"/>
    <property type="project" value="UniProtKB-KW"/>
</dbReference>
<sequence>MIWTAVKKLLPSHEVERHQEPSSCKQFVRMSSRDALGAAGVPPDATPAAGGHSPSQPRPPTKSPPPSNVAPAHTSAAPPLGRSSEVSLPRDGGAVRSRSSVAVVVSPGEVFQSYISSRFSSFLSFSPTVPVVSGEIWVSTPFSSPCFTEETIGRILSFFLCGATDSLSATAAAEDVFHVVVASPAVAAFLLQAGRKHCARFGLGFHGSLALATLAVADPDRGPLVSGVGSKRRRRSVPVWSRLPASSIGFGGKGLLPLPPARNEEAPIPSIDVPSGDTSLFKDSACSASLPPYAGAPRPSHTGLEPNTPVSPVPAATTVINAPSTPRLRSYLEAARCPPAPTPATPRAPFKNPNLSLDGCFRCLSIRHQVRACRDPIRCRGCGRSGHRLRDCTMPFPQPTFVPTNATPPPAAVAPRRRATPYPSALPSPLPFSSGSRRARSSSPVRRRGILFEIGESSQPPASPPLPRDVPMLQPPAAPIPSPGPLGDDEEEVESDDDSVPPLLEVFMPPGDMEAARRMAVVYIEGLPPFSSPSAAFAEAMFLELPGLYVTGVGSSIGDLYAKFQSEEDRELAMLHQPFHLDGATFRLVREEEADRIPCDMQWVALVLARRVPVEHLSHLNVAASFSCFGETLEVDAACLSGADYAAVRAVVRLKHERFVPSEVLLTRAPWGSRLITLRKVRVWRVRESYNSDGEYVPFFRPPPPPLFHRRLGALPLAPARLPPAPLADDDSRGDPGLGRRDDAIDAHAVLLAMLDSVASSPARDPPSPLTSSSSSTLTISWSSLLGSDSAESSLSSGPPLAFTRCRGVVITELEPVLPAPAVAAAVAPPAAGKRSARLALKEPAHYEPVEVRAMKLRGLKDALGSCTAALQKQVLKHGAMTAHAKPLRKRAVAALAATICASAPSVRAGDDV</sequence>
<proteinExistence type="predicted"/>
<dbReference type="Proteomes" id="UP001231189">
    <property type="component" value="Unassembled WGS sequence"/>
</dbReference>
<dbReference type="SUPFAM" id="SSF57756">
    <property type="entry name" value="Retrovirus zinc finger-like domains"/>
    <property type="match status" value="1"/>
</dbReference>
<dbReference type="AlphaFoldDB" id="A0AAD8VIY0"/>
<dbReference type="PANTHER" id="PTHR34303:SF8">
    <property type="entry name" value="OS09G0372600 PROTEIN"/>
    <property type="match status" value="1"/>
</dbReference>
<dbReference type="GO" id="GO:0003676">
    <property type="term" value="F:nucleic acid binding"/>
    <property type="evidence" value="ECO:0007669"/>
    <property type="project" value="InterPro"/>
</dbReference>
<evidence type="ECO:0000256" key="2">
    <source>
        <dbReference type="SAM" id="MobiDB-lite"/>
    </source>
</evidence>